<dbReference type="OrthoDB" id="3223377at2759"/>
<dbReference type="AlphaFoldDB" id="S7Q2M7"/>
<dbReference type="EMBL" id="KB469304">
    <property type="protein sequence ID" value="EPQ54246.1"/>
    <property type="molecule type" value="Genomic_DNA"/>
</dbReference>
<proteinExistence type="predicted"/>
<feature type="transmembrane region" description="Helical" evidence="1">
    <location>
        <begin position="45"/>
        <end position="70"/>
    </location>
</feature>
<keyword evidence="3" id="KW-1185">Reference proteome</keyword>
<dbReference type="Proteomes" id="UP000030669">
    <property type="component" value="Unassembled WGS sequence"/>
</dbReference>
<dbReference type="PANTHER" id="PTHR40465">
    <property type="entry name" value="CHROMOSOME 1, WHOLE GENOME SHOTGUN SEQUENCE"/>
    <property type="match status" value="1"/>
</dbReference>
<dbReference type="PANTHER" id="PTHR40465:SF1">
    <property type="entry name" value="DUF6534 DOMAIN-CONTAINING PROTEIN"/>
    <property type="match status" value="1"/>
</dbReference>
<sequence length="190" mass="21254">MSVVRDIAGNLLICLFIAAILYGITCAQAYIYYQSYPEDRPFLKWMVAGVWLLETLHTAFCIVFIYTYTITHFGDAPFLDQIHWSGGITVILGVLVAGLVHAYYIRRLWILSEHNVWLMVPTTTLAVARFAFGTATTVQCYTVAEWTKFHQRRLPLVTLAGGLSSAAAVDLIVAAALIYLLDRSRSGFKP</sequence>
<keyword evidence="1" id="KW-0472">Membrane</keyword>
<accession>S7Q2M7</accession>
<dbReference type="KEGG" id="gtr:GLOTRDRAFT_130624"/>
<protein>
    <submittedName>
        <fullName evidence="2">Uncharacterized protein</fullName>
    </submittedName>
</protein>
<keyword evidence="1" id="KW-0812">Transmembrane</keyword>
<name>S7Q2M7_GLOTA</name>
<feature type="transmembrane region" description="Helical" evidence="1">
    <location>
        <begin position="116"/>
        <end position="136"/>
    </location>
</feature>
<feature type="transmembrane region" description="Helical" evidence="1">
    <location>
        <begin position="156"/>
        <end position="181"/>
    </location>
</feature>
<dbReference type="OMA" id="LNTHAIY"/>
<keyword evidence="1" id="KW-1133">Transmembrane helix</keyword>
<evidence type="ECO:0000313" key="2">
    <source>
        <dbReference type="EMBL" id="EPQ54246.1"/>
    </source>
</evidence>
<dbReference type="eggNOG" id="ENOG502SP1C">
    <property type="taxonomic scope" value="Eukaryota"/>
</dbReference>
<dbReference type="RefSeq" id="XP_007867550.1">
    <property type="nucleotide sequence ID" value="XM_007869359.1"/>
</dbReference>
<feature type="transmembrane region" description="Helical" evidence="1">
    <location>
        <begin position="82"/>
        <end position="104"/>
    </location>
</feature>
<dbReference type="GeneID" id="19302137"/>
<feature type="transmembrane region" description="Helical" evidence="1">
    <location>
        <begin position="7"/>
        <end position="33"/>
    </location>
</feature>
<evidence type="ECO:0000256" key="1">
    <source>
        <dbReference type="SAM" id="Phobius"/>
    </source>
</evidence>
<gene>
    <name evidence="2" type="ORF">GLOTRDRAFT_130624</name>
</gene>
<evidence type="ECO:0000313" key="3">
    <source>
        <dbReference type="Proteomes" id="UP000030669"/>
    </source>
</evidence>
<reference evidence="2 3" key="1">
    <citation type="journal article" date="2012" name="Science">
        <title>The Paleozoic origin of enzymatic lignin decomposition reconstructed from 31 fungal genomes.</title>
        <authorList>
            <person name="Floudas D."/>
            <person name="Binder M."/>
            <person name="Riley R."/>
            <person name="Barry K."/>
            <person name="Blanchette R.A."/>
            <person name="Henrissat B."/>
            <person name="Martinez A.T."/>
            <person name="Otillar R."/>
            <person name="Spatafora J.W."/>
            <person name="Yadav J.S."/>
            <person name="Aerts A."/>
            <person name="Benoit I."/>
            <person name="Boyd A."/>
            <person name="Carlson A."/>
            <person name="Copeland A."/>
            <person name="Coutinho P.M."/>
            <person name="de Vries R.P."/>
            <person name="Ferreira P."/>
            <person name="Findley K."/>
            <person name="Foster B."/>
            <person name="Gaskell J."/>
            <person name="Glotzer D."/>
            <person name="Gorecki P."/>
            <person name="Heitman J."/>
            <person name="Hesse C."/>
            <person name="Hori C."/>
            <person name="Igarashi K."/>
            <person name="Jurgens J.A."/>
            <person name="Kallen N."/>
            <person name="Kersten P."/>
            <person name="Kohler A."/>
            <person name="Kuees U."/>
            <person name="Kumar T.K.A."/>
            <person name="Kuo A."/>
            <person name="LaButti K."/>
            <person name="Larrondo L.F."/>
            <person name="Lindquist E."/>
            <person name="Ling A."/>
            <person name="Lombard V."/>
            <person name="Lucas S."/>
            <person name="Lundell T."/>
            <person name="Martin R."/>
            <person name="McLaughlin D.J."/>
            <person name="Morgenstern I."/>
            <person name="Morin E."/>
            <person name="Murat C."/>
            <person name="Nagy L.G."/>
            <person name="Nolan M."/>
            <person name="Ohm R.A."/>
            <person name="Patyshakuliyeva A."/>
            <person name="Rokas A."/>
            <person name="Ruiz-Duenas F.J."/>
            <person name="Sabat G."/>
            <person name="Salamov A."/>
            <person name="Samejima M."/>
            <person name="Schmutz J."/>
            <person name="Slot J.C."/>
            <person name="St John F."/>
            <person name="Stenlid J."/>
            <person name="Sun H."/>
            <person name="Sun S."/>
            <person name="Syed K."/>
            <person name="Tsang A."/>
            <person name="Wiebenga A."/>
            <person name="Young D."/>
            <person name="Pisabarro A."/>
            <person name="Eastwood D.C."/>
            <person name="Martin F."/>
            <person name="Cullen D."/>
            <person name="Grigoriev I.V."/>
            <person name="Hibbett D.S."/>
        </authorList>
    </citation>
    <scope>NUCLEOTIDE SEQUENCE [LARGE SCALE GENOMIC DNA]</scope>
    <source>
        <strain evidence="2 3">ATCC 11539</strain>
    </source>
</reference>
<dbReference type="HOGENOM" id="CLU_046025_16_0_1"/>
<dbReference type="STRING" id="670483.S7Q2M7"/>
<organism evidence="2 3">
    <name type="scientific">Gloeophyllum trabeum (strain ATCC 11539 / FP-39264 / Madison 617)</name>
    <name type="common">Brown rot fungus</name>
    <dbReference type="NCBI Taxonomy" id="670483"/>
    <lineage>
        <taxon>Eukaryota</taxon>
        <taxon>Fungi</taxon>
        <taxon>Dikarya</taxon>
        <taxon>Basidiomycota</taxon>
        <taxon>Agaricomycotina</taxon>
        <taxon>Agaricomycetes</taxon>
        <taxon>Gloeophyllales</taxon>
        <taxon>Gloeophyllaceae</taxon>
        <taxon>Gloeophyllum</taxon>
    </lineage>
</organism>